<evidence type="ECO:0000256" key="1">
    <source>
        <dbReference type="SAM" id="MobiDB-lite"/>
    </source>
</evidence>
<feature type="region of interest" description="Disordered" evidence="1">
    <location>
        <begin position="1"/>
        <end position="27"/>
    </location>
</feature>
<evidence type="ECO:0000313" key="3">
    <source>
        <dbReference type="Proteomes" id="UP000498980"/>
    </source>
</evidence>
<comment type="caution">
    <text evidence="2">The sequence shown here is derived from an EMBL/GenBank/DDBJ whole genome shotgun (WGS) entry which is preliminary data.</text>
</comment>
<dbReference type="AlphaFoldDB" id="A0A7J0C5V5"/>
<evidence type="ECO:0000313" key="2">
    <source>
        <dbReference type="EMBL" id="GFM97086.1"/>
    </source>
</evidence>
<sequence length="90" mass="9497">MPANGAATAIRATQNATTSHGSARRTPGRIRVPLISVLAPMTRAPLLVGVRLTPRLPAGRDRLVTRGTDFRTTARGVRPARLLPGEYGGS</sequence>
<keyword evidence="3" id="KW-1185">Reference proteome</keyword>
<accession>A0A7J0C5V5</accession>
<dbReference type="Proteomes" id="UP000498980">
    <property type="component" value="Unassembled WGS sequence"/>
</dbReference>
<dbReference type="EMBL" id="BLWC01000001">
    <property type="protein sequence ID" value="GFM97086.1"/>
    <property type="molecule type" value="Genomic_DNA"/>
</dbReference>
<organism evidence="2 3">
    <name type="scientific">Streptomyces fulvorobeus</name>
    <dbReference type="NCBI Taxonomy" id="284028"/>
    <lineage>
        <taxon>Bacteria</taxon>
        <taxon>Bacillati</taxon>
        <taxon>Actinomycetota</taxon>
        <taxon>Actinomycetes</taxon>
        <taxon>Kitasatosporales</taxon>
        <taxon>Streptomycetaceae</taxon>
        <taxon>Streptomyces</taxon>
    </lineage>
</organism>
<reference evidence="2 3" key="1">
    <citation type="submission" date="2020-05" db="EMBL/GenBank/DDBJ databases">
        <title>Whole genome shotgun sequence of Streptomyces fulvorobeus NBRC 15897.</title>
        <authorList>
            <person name="Komaki H."/>
            <person name="Tamura T."/>
        </authorList>
    </citation>
    <scope>NUCLEOTIDE SEQUENCE [LARGE SCALE GENOMIC DNA]</scope>
    <source>
        <strain evidence="2 3">NBRC 15897</strain>
    </source>
</reference>
<feature type="compositionally biased region" description="Polar residues" evidence="1">
    <location>
        <begin position="11"/>
        <end position="21"/>
    </location>
</feature>
<protein>
    <submittedName>
        <fullName evidence="2">Uncharacterized protein</fullName>
    </submittedName>
</protein>
<proteinExistence type="predicted"/>
<gene>
    <name evidence="2" type="ORF">Sfulv_18970</name>
</gene>
<name>A0A7J0C5V5_9ACTN</name>